<dbReference type="Gene3D" id="3.30.530.20">
    <property type="match status" value="1"/>
</dbReference>
<protein>
    <submittedName>
        <fullName evidence="1">Ligand-binding SRPBCC domain-containing protein</fullName>
    </submittedName>
</protein>
<dbReference type="EMBL" id="FQTW01000001">
    <property type="protein sequence ID" value="SHE41322.1"/>
    <property type="molecule type" value="Genomic_DNA"/>
</dbReference>
<keyword evidence="2" id="KW-1185">Reference proteome</keyword>
<name>A0A1M4T9V1_9FLAO</name>
<gene>
    <name evidence="1" type="ORF">SAMN05444278_101564</name>
</gene>
<reference evidence="1 2" key="1">
    <citation type="submission" date="2016-11" db="EMBL/GenBank/DDBJ databases">
        <authorList>
            <person name="Jaros S."/>
            <person name="Januszkiewicz K."/>
            <person name="Wedrychowicz H."/>
        </authorList>
    </citation>
    <scope>NUCLEOTIDE SEQUENCE [LARGE SCALE GENOMIC DNA]</scope>
    <source>
        <strain evidence="1 2">DSM 25661</strain>
    </source>
</reference>
<dbReference type="RefSeq" id="WP_073191709.1">
    <property type="nucleotide sequence ID" value="NZ_FQTW01000001.1"/>
</dbReference>
<organism evidence="1 2">
    <name type="scientific">Psychroflexus salarius</name>
    <dbReference type="NCBI Taxonomy" id="1155689"/>
    <lineage>
        <taxon>Bacteria</taxon>
        <taxon>Pseudomonadati</taxon>
        <taxon>Bacteroidota</taxon>
        <taxon>Flavobacteriia</taxon>
        <taxon>Flavobacteriales</taxon>
        <taxon>Flavobacteriaceae</taxon>
        <taxon>Psychroflexus</taxon>
    </lineage>
</organism>
<evidence type="ECO:0000313" key="2">
    <source>
        <dbReference type="Proteomes" id="UP000184462"/>
    </source>
</evidence>
<accession>A0A1M4T9V1</accession>
<dbReference type="OrthoDB" id="9793552at2"/>
<dbReference type="InterPro" id="IPR023393">
    <property type="entry name" value="START-like_dom_sf"/>
</dbReference>
<sequence length="155" mass="18112">MSLHEINQSIKLPISKEKAWAFLSNPENLQKIMPDDMGFEIISGLSKQTYPGQIIQYKVTPFKGFTTKWVTEITQVHEPDYFVDIQLLGPYKIWHHQHFIKEIENGVEITDIVHYQVPFGFIGELLRPVLIEPKLKQIFNQRTSKMHAIFGVYKN</sequence>
<dbReference type="AlphaFoldDB" id="A0A1M4T9V1"/>
<dbReference type="STRING" id="1155689.SAMN05444278_101564"/>
<dbReference type="SUPFAM" id="SSF55961">
    <property type="entry name" value="Bet v1-like"/>
    <property type="match status" value="1"/>
</dbReference>
<proteinExistence type="predicted"/>
<dbReference type="Proteomes" id="UP000184462">
    <property type="component" value="Unassembled WGS sequence"/>
</dbReference>
<evidence type="ECO:0000313" key="1">
    <source>
        <dbReference type="EMBL" id="SHE41322.1"/>
    </source>
</evidence>
<dbReference type="CDD" id="cd07820">
    <property type="entry name" value="SRPBCC_3"/>
    <property type="match status" value="1"/>
</dbReference>